<dbReference type="Pfam" id="PF01204">
    <property type="entry name" value="Trehalase"/>
    <property type="match status" value="1"/>
</dbReference>
<keyword evidence="1" id="KW-0378">Hydrolase</keyword>
<protein>
    <submittedName>
        <fullName evidence="3">Neutral trehalase</fullName>
    </submittedName>
</protein>
<dbReference type="SUPFAM" id="SSF48208">
    <property type="entry name" value="Six-hairpin glycosidases"/>
    <property type="match status" value="1"/>
</dbReference>
<reference evidence="3" key="1">
    <citation type="submission" date="2012-02" db="EMBL/GenBank/DDBJ databases">
        <title>The complete genome of Solitalea canadensis DSM 3403.</title>
        <authorList>
            <consortium name="US DOE Joint Genome Institute (JGI-PGF)"/>
            <person name="Lucas S."/>
            <person name="Copeland A."/>
            <person name="Lapidus A."/>
            <person name="Glavina del Rio T."/>
            <person name="Dalin E."/>
            <person name="Tice H."/>
            <person name="Bruce D."/>
            <person name="Goodwin L."/>
            <person name="Pitluck S."/>
            <person name="Peters L."/>
            <person name="Ovchinnikova G."/>
            <person name="Lu M."/>
            <person name="Kyrpides N."/>
            <person name="Mavromatis K."/>
            <person name="Ivanova N."/>
            <person name="Brettin T."/>
            <person name="Detter J.C."/>
            <person name="Han C."/>
            <person name="Larimer F."/>
            <person name="Land M."/>
            <person name="Hauser L."/>
            <person name="Markowitz V."/>
            <person name="Cheng J.-F."/>
            <person name="Hugenholtz P."/>
            <person name="Woyke T."/>
            <person name="Wu D."/>
            <person name="Spring S."/>
            <person name="Schroeder M."/>
            <person name="Kopitz M."/>
            <person name="Brambilla E."/>
            <person name="Klenk H.-P."/>
            <person name="Eisen J.A."/>
        </authorList>
    </citation>
    <scope>NUCLEOTIDE SEQUENCE</scope>
    <source>
        <strain evidence="3">DSM 3403</strain>
    </source>
</reference>
<dbReference type="Proteomes" id="UP000007590">
    <property type="component" value="Chromosome"/>
</dbReference>
<evidence type="ECO:0000313" key="4">
    <source>
        <dbReference type="Proteomes" id="UP000007590"/>
    </source>
</evidence>
<dbReference type="PANTHER" id="PTHR23403:SF1">
    <property type="entry name" value="TREHALASE"/>
    <property type="match status" value="1"/>
</dbReference>
<dbReference type="PANTHER" id="PTHR23403">
    <property type="entry name" value="TREHALASE"/>
    <property type="match status" value="1"/>
</dbReference>
<dbReference type="PROSITE" id="PS00927">
    <property type="entry name" value="TREHALASE_1"/>
    <property type="match status" value="1"/>
</dbReference>
<dbReference type="EMBL" id="CP003349">
    <property type="protein sequence ID" value="AFD06176.1"/>
    <property type="molecule type" value="Genomic_DNA"/>
</dbReference>
<dbReference type="InterPro" id="IPR001661">
    <property type="entry name" value="Glyco_hydro_37"/>
</dbReference>
<dbReference type="PROSITE" id="PS00928">
    <property type="entry name" value="TREHALASE_2"/>
    <property type="match status" value="1"/>
</dbReference>
<evidence type="ECO:0000256" key="1">
    <source>
        <dbReference type="ARBA" id="ARBA00022801"/>
    </source>
</evidence>
<dbReference type="GO" id="GO:0004555">
    <property type="term" value="F:alpha,alpha-trehalase activity"/>
    <property type="evidence" value="ECO:0007669"/>
    <property type="project" value="InterPro"/>
</dbReference>
<dbReference type="HOGENOM" id="CLU_006451_3_1_10"/>
<gene>
    <name evidence="3" type="ordered locus">Solca_1069</name>
</gene>
<proteinExistence type="predicted"/>
<dbReference type="KEGG" id="scn:Solca_1069"/>
<evidence type="ECO:0000313" key="3">
    <source>
        <dbReference type="EMBL" id="AFD06176.1"/>
    </source>
</evidence>
<accession>H8KVB8</accession>
<dbReference type="GO" id="GO:0005993">
    <property type="term" value="P:trehalose catabolic process"/>
    <property type="evidence" value="ECO:0007669"/>
    <property type="project" value="TreeGrafter"/>
</dbReference>
<dbReference type="AlphaFoldDB" id="H8KVB8"/>
<dbReference type="eggNOG" id="COG1626">
    <property type="taxonomic scope" value="Bacteria"/>
</dbReference>
<keyword evidence="4" id="KW-1185">Reference proteome</keyword>
<dbReference type="NCBIfam" id="NF009773">
    <property type="entry name" value="PRK13270.1"/>
    <property type="match status" value="1"/>
</dbReference>
<dbReference type="Gene3D" id="1.50.10.10">
    <property type="match status" value="1"/>
</dbReference>
<dbReference type="InterPro" id="IPR008928">
    <property type="entry name" value="6-hairpin_glycosidase_sf"/>
</dbReference>
<keyword evidence="2" id="KW-0326">Glycosidase</keyword>
<sequence length="527" mass="61091">MLKRNFTFMKRIENRLAIRLFFALLFFVSTVEAQYKPDIELKELFKDVQLGRVFNDSKTFADCTPRFAVDSILSSYHLEKLKSGFDLKTFVEANFILPVKPQPSIDKKEFPTIDDHINDLWKQLERPASNSKGSLIGLPYSYIVPGGRFGEVYYWDSYFTILGLKQAGRNDLIKNMIDNFTYLIHQYGFIPNGNRSYYLSRSQPPYFSMMVELLAESEGDTIYTHYLPALLVEYNFWMKGSDRLNSQKNAIDRVVRLSDTEILNRYWDNSATPRPESYKEDVETATGKKNPELVFRNIRAACESGWDFSARWFKDGLTLESIHTTDIIPVDLNCLLYMLEKNIAKAYNLMNNANESGVYNQRAARRKAAILKYCWNEKMGFFLDYDFLERKNTAIESLATVYPLYFKIATTEQAEKVAQKIAQHFLFPGGLITTLKLTTQQWDAPNGWAPLQWMTYKALRNYSFDSSADTIRKRWMHTVETQYKSSGKLLEKYNVLYPEIPGGGGEYPSQDGFGWTNGVYLQMKSEK</sequence>
<dbReference type="STRING" id="929556.Solca_1069"/>
<evidence type="ECO:0000256" key="2">
    <source>
        <dbReference type="ARBA" id="ARBA00023295"/>
    </source>
</evidence>
<name>H8KVB8_SOLCM</name>
<dbReference type="PRINTS" id="PR00744">
    <property type="entry name" value="GLHYDRLASE37"/>
</dbReference>
<organism evidence="3 4">
    <name type="scientific">Solitalea canadensis (strain ATCC 29591 / DSM 3403 / JCM 21819 / LMG 8368 / NBRC 15130 / NCIMB 12057 / USAM 9D)</name>
    <name type="common">Flexibacter canadensis</name>
    <dbReference type="NCBI Taxonomy" id="929556"/>
    <lineage>
        <taxon>Bacteria</taxon>
        <taxon>Pseudomonadati</taxon>
        <taxon>Bacteroidota</taxon>
        <taxon>Sphingobacteriia</taxon>
        <taxon>Sphingobacteriales</taxon>
        <taxon>Sphingobacteriaceae</taxon>
        <taxon>Solitalea</taxon>
    </lineage>
</organism>
<dbReference type="InterPro" id="IPR012341">
    <property type="entry name" value="6hp_glycosidase-like_sf"/>
</dbReference>
<dbReference type="InterPro" id="IPR018232">
    <property type="entry name" value="Glyco_hydro_37_CS"/>
</dbReference>